<evidence type="ECO:0000313" key="2">
    <source>
        <dbReference type="EMBL" id="CAF4300819.1"/>
    </source>
</evidence>
<organism evidence="1 3">
    <name type="scientific">Didymodactylos carnosus</name>
    <dbReference type="NCBI Taxonomy" id="1234261"/>
    <lineage>
        <taxon>Eukaryota</taxon>
        <taxon>Metazoa</taxon>
        <taxon>Spiralia</taxon>
        <taxon>Gnathifera</taxon>
        <taxon>Rotifera</taxon>
        <taxon>Eurotatoria</taxon>
        <taxon>Bdelloidea</taxon>
        <taxon>Philodinida</taxon>
        <taxon>Philodinidae</taxon>
        <taxon>Didymodactylos</taxon>
    </lineage>
</organism>
<sequence>MRSSLSVTQKRMRMKFFAKRAYQVLNSMFQIDDIHAMGAFLHPNYKTLRSATSTQIDDCHQPCRMVITTNSKYDIQEECIEEPPSKKPKVFFESLMDHNQSNCER</sequence>
<dbReference type="OrthoDB" id="10053368at2759"/>
<protein>
    <submittedName>
        <fullName evidence="1">Uncharacterized protein</fullName>
    </submittedName>
</protein>
<proteinExistence type="predicted"/>
<comment type="caution">
    <text evidence="1">The sequence shown here is derived from an EMBL/GenBank/DDBJ whole genome shotgun (WGS) entry which is preliminary data.</text>
</comment>
<name>A0A815LRN8_9BILA</name>
<evidence type="ECO:0000313" key="3">
    <source>
        <dbReference type="Proteomes" id="UP000663829"/>
    </source>
</evidence>
<gene>
    <name evidence="1" type="ORF">GPM918_LOCUS33556</name>
    <name evidence="2" type="ORF">SRO942_LOCUS34241</name>
</gene>
<dbReference type="Proteomes" id="UP000663829">
    <property type="component" value="Unassembled WGS sequence"/>
</dbReference>
<dbReference type="EMBL" id="CAJNOQ010017956">
    <property type="protein sequence ID" value="CAF1413547.1"/>
    <property type="molecule type" value="Genomic_DNA"/>
</dbReference>
<accession>A0A815LRN8</accession>
<dbReference type="EMBL" id="CAJOBC010083382">
    <property type="protein sequence ID" value="CAF4300819.1"/>
    <property type="molecule type" value="Genomic_DNA"/>
</dbReference>
<dbReference type="AlphaFoldDB" id="A0A815LRN8"/>
<keyword evidence="3" id="KW-1185">Reference proteome</keyword>
<dbReference type="Proteomes" id="UP000681722">
    <property type="component" value="Unassembled WGS sequence"/>
</dbReference>
<reference evidence="1" key="1">
    <citation type="submission" date="2021-02" db="EMBL/GenBank/DDBJ databases">
        <authorList>
            <person name="Nowell W R."/>
        </authorList>
    </citation>
    <scope>NUCLEOTIDE SEQUENCE</scope>
</reference>
<evidence type="ECO:0000313" key="1">
    <source>
        <dbReference type="EMBL" id="CAF1413547.1"/>
    </source>
</evidence>